<keyword evidence="8" id="KW-1185">Reference proteome</keyword>
<dbReference type="GO" id="GO:1990904">
    <property type="term" value="C:ribonucleoprotein complex"/>
    <property type="evidence" value="ECO:0007669"/>
    <property type="project" value="UniProtKB-KW"/>
</dbReference>
<keyword evidence="3 5" id="KW-0687">Ribonucleoprotein</keyword>
<accession>A0A448ZW47</accession>
<comment type="similarity">
    <text evidence="1 5">Belongs to the universal ribosomal protein uL4 family.</text>
</comment>
<evidence type="ECO:0000256" key="4">
    <source>
        <dbReference type="ARBA" id="ARBA00035244"/>
    </source>
</evidence>
<name>A0A448ZW47_METOS</name>
<feature type="region of interest" description="Disordered" evidence="6">
    <location>
        <begin position="1"/>
        <end position="47"/>
    </location>
</feature>
<feature type="region of interest" description="Disordered" evidence="6">
    <location>
        <begin position="95"/>
        <end position="120"/>
    </location>
</feature>
<dbReference type="OrthoDB" id="9803201at2"/>
<feature type="compositionally biased region" description="Low complexity" evidence="6">
    <location>
        <begin position="14"/>
        <end position="36"/>
    </location>
</feature>
<dbReference type="PANTHER" id="PTHR10746:SF6">
    <property type="entry name" value="LARGE RIBOSOMAL SUBUNIT PROTEIN UL4M"/>
    <property type="match status" value="1"/>
</dbReference>
<dbReference type="Pfam" id="PF00573">
    <property type="entry name" value="Ribosomal_L4"/>
    <property type="match status" value="1"/>
</dbReference>
<dbReference type="KEGG" id="mob:NCTC10112_00199"/>
<dbReference type="Gene3D" id="3.40.1370.10">
    <property type="match status" value="1"/>
</dbReference>
<dbReference type="EMBL" id="LR214940">
    <property type="protein sequence ID" value="VEU55384.1"/>
    <property type="molecule type" value="Genomic_DNA"/>
</dbReference>
<dbReference type="PANTHER" id="PTHR10746">
    <property type="entry name" value="50S RIBOSOMAL PROTEIN L4"/>
    <property type="match status" value="1"/>
</dbReference>
<evidence type="ECO:0000256" key="5">
    <source>
        <dbReference type="HAMAP-Rule" id="MF_01328"/>
    </source>
</evidence>
<dbReference type="Proteomes" id="UP000290482">
    <property type="component" value="Chromosome"/>
</dbReference>
<organism evidence="7 8">
    <name type="scientific">Metamycoplasma orale</name>
    <name type="common">Mycoplasma orale</name>
    <dbReference type="NCBI Taxonomy" id="2121"/>
    <lineage>
        <taxon>Bacteria</taxon>
        <taxon>Bacillati</taxon>
        <taxon>Mycoplasmatota</taxon>
        <taxon>Mycoplasmoidales</taxon>
        <taxon>Metamycoplasmataceae</taxon>
        <taxon>Metamycoplasma</taxon>
    </lineage>
</organism>
<evidence type="ECO:0000256" key="2">
    <source>
        <dbReference type="ARBA" id="ARBA00022980"/>
    </source>
</evidence>
<dbReference type="GO" id="GO:0019843">
    <property type="term" value="F:rRNA binding"/>
    <property type="evidence" value="ECO:0007669"/>
    <property type="project" value="UniProtKB-UniRule"/>
</dbReference>
<dbReference type="InterPro" id="IPR023574">
    <property type="entry name" value="Ribosomal_uL4_dom_sf"/>
</dbReference>
<protein>
    <recommendedName>
        <fullName evidence="4 5">Large ribosomal subunit protein uL4</fullName>
    </recommendedName>
</protein>
<dbReference type="RefSeq" id="WP_027120275.1">
    <property type="nucleotide sequence ID" value="NZ_LR214940.1"/>
</dbReference>
<dbReference type="AlphaFoldDB" id="A0A448ZW47"/>
<evidence type="ECO:0000313" key="7">
    <source>
        <dbReference type="EMBL" id="VEU55384.1"/>
    </source>
</evidence>
<evidence type="ECO:0000256" key="6">
    <source>
        <dbReference type="SAM" id="MobiDB-lite"/>
    </source>
</evidence>
<dbReference type="GO" id="GO:0005840">
    <property type="term" value="C:ribosome"/>
    <property type="evidence" value="ECO:0007669"/>
    <property type="project" value="UniProtKB-KW"/>
</dbReference>
<dbReference type="InterPro" id="IPR013005">
    <property type="entry name" value="Ribosomal_uL4-like"/>
</dbReference>
<gene>
    <name evidence="5 7" type="primary">rplD</name>
    <name evidence="7" type="ORF">NCTC10112_00199</name>
</gene>
<comment type="function">
    <text evidence="5">Forms part of the polypeptide exit tunnel.</text>
</comment>
<dbReference type="NCBIfam" id="TIGR03953">
    <property type="entry name" value="rplD_bact"/>
    <property type="match status" value="1"/>
</dbReference>
<dbReference type="GO" id="GO:0006412">
    <property type="term" value="P:translation"/>
    <property type="evidence" value="ECO:0007669"/>
    <property type="project" value="UniProtKB-UniRule"/>
</dbReference>
<evidence type="ECO:0000313" key="8">
    <source>
        <dbReference type="Proteomes" id="UP000290482"/>
    </source>
</evidence>
<keyword evidence="5" id="KW-0699">rRNA-binding</keyword>
<sequence>MAETKTTTKEVKVKTTTSSTTKKTTSSSKAKPSTKPQSEKAKISQVRTVTKKVENKVSFENETLPKNVFGASTIYPQAMFDTILSERAAKRFSTHKVKTRGEVSGTGKKPWRQKGTGSARAGSLRSPIFVGGGRAFGPTVQRNYNLKVNKKVRKNALISALTLLAKEKAVLVHEFKVSKPSTRDLLIELNKKKIAVLNNVLLVSNDENVFLSARNLPNVNVVKVTSLSVENLVAADVLVISKEDIKYLEGLVK</sequence>
<evidence type="ECO:0000256" key="1">
    <source>
        <dbReference type="ARBA" id="ARBA00010528"/>
    </source>
</evidence>
<keyword evidence="2 5" id="KW-0689">Ribosomal protein</keyword>
<reference evidence="7 8" key="1">
    <citation type="submission" date="2019-01" db="EMBL/GenBank/DDBJ databases">
        <authorList>
            <consortium name="Pathogen Informatics"/>
        </authorList>
    </citation>
    <scope>NUCLEOTIDE SEQUENCE [LARGE SCALE GENOMIC DNA]</scope>
    <source>
        <strain evidence="7 8">NCTC10112</strain>
    </source>
</reference>
<keyword evidence="5" id="KW-0694">RNA-binding</keyword>
<feature type="compositionally biased region" description="Basic and acidic residues" evidence="6">
    <location>
        <begin position="1"/>
        <end position="13"/>
    </location>
</feature>
<dbReference type="SUPFAM" id="SSF52166">
    <property type="entry name" value="Ribosomal protein L4"/>
    <property type="match status" value="1"/>
</dbReference>
<dbReference type="GO" id="GO:0003735">
    <property type="term" value="F:structural constituent of ribosome"/>
    <property type="evidence" value="ECO:0007669"/>
    <property type="project" value="InterPro"/>
</dbReference>
<dbReference type="InterPro" id="IPR002136">
    <property type="entry name" value="Ribosomal_uL4"/>
</dbReference>
<evidence type="ECO:0000256" key="3">
    <source>
        <dbReference type="ARBA" id="ARBA00023274"/>
    </source>
</evidence>
<proteinExistence type="inferred from homology"/>
<comment type="subunit">
    <text evidence="5">Part of the 50S ribosomal subunit.</text>
</comment>
<comment type="function">
    <text evidence="5">One of the primary rRNA binding proteins, this protein initially binds near the 5'-end of the 23S rRNA. It is important during the early stages of 50S assembly. It makes multiple contacts with different domains of the 23S rRNA in the assembled 50S subunit and ribosome.</text>
</comment>
<dbReference type="HAMAP" id="MF_01328_B">
    <property type="entry name" value="Ribosomal_uL4_B"/>
    <property type="match status" value="1"/>
</dbReference>